<reference evidence="1 2" key="1">
    <citation type="submission" date="2015-01" db="EMBL/GenBank/DDBJ databases">
        <title>Evolution of Trichinella species and genotypes.</title>
        <authorList>
            <person name="Korhonen P.K."/>
            <person name="Edoardo P."/>
            <person name="Giuseppe L.R."/>
            <person name="Gasser R.B."/>
        </authorList>
    </citation>
    <scope>NUCLEOTIDE SEQUENCE [LARGE SCALE GENOMIC DNA]</scope>
    <source>
        <strain evidence="1">ISS2496</strain>
    </source>
</reference>
<evidence type="ECO:0000313" key="1">
    <source>
        <dbReference type="EMBL" id="KRY15502.1"/>
    </source>
</evidence>
<name>A0A0V0ZTJ7_9BILA</name>
<accession>A0A0V0ZTJ7</accession>
<organism evidence="1 2">
    <name type="scientific">Trichinella patagoniensis</name>
    <dbReference type="NCBI Taxonomy" id="990121"/>
    <lineage>
        <taxon>Eukaryota</taxon>
        <taxon>Metazoa</taxon>
        <taxon>Ecdysozoa</taxon>
        <taxon>Nematoda</taxon>
        <taxon>Enoplea</taxon>
        <taxon>Dorylaimia</taxon>
        <taxon>Trichinellida</taxon>
        <taxon>Trichinellidae</taxon>
        <taxon>Trichinella</taxon>
    </lineage>
</organism>
<proteinExistence type="predicted"/>
<dbReference type="Proteomes" id="UP000054783">
    <property type="component" value="Unassembled WGS sequence"/>
</dbReference>
<protein>
    <submittedName>
        <fullName evidence="1">Uncharacterized protein</fullName>
    </submittedName>
</protein>
<dbReference type="AlphaFoldDB" id="A0A0V0ZTJ7"/>
<evidence type="ECO:0000313" key="2">
    <source>
        <dbReference type="Proteomes" id="UP000054783"/>
    </source>
</evidence>
<comment type="caution">
    <text evidence="1">The sequence shown here is derived from an EMBL/GenBank/DDBJ whole genome shotgun (WGS) entry which is preliminary data.</text>
</comment>
<gene>
    <name evidence="1" type="ORF">T12_855</name>
</gene>
<dbReference type="EMBL" id="JYDQ01000094">
    <property type="protein sequence ID" value="KRY15502.1"/>
    <property type="molecule type" value="Genomic_DNA"/>
</dbReference>
<keyword evidence="2" id="KW-1185">Reference proteome</keyword>
<sequence length="60" mass="6895">MLTLACSPFLAMCVIKYHAKKHGNEFFEVVSEIHENMYVDDFVMSIDEKEQASDQKQGPN</sequence>